<dbReference type="STRING" id="3775.A0A1Q3DB15"/>
<sequence length="157" mass="18372">KLSRFGVVQSNLCPFGCGHYETMDNLFFDCAFTKAIWCKVLKLNNCLPLVSWNWENTVEWAVEHTIGKHFRFWMRKVGLAGTVYHCWRERNNRIFRLSTATPERILSRIMTDVSEKATLYLDISDTPANRSIVDNWAIDESIFRNLALEQAPGRQRR</sequence>
<dbReference type="InParanoid" id="A0A1Q3DB15"/>
<dbReference type="EMBL" id="BDDD01005666">
    <property type="protein sequence ID" value="GAV89674.1"/>
    <property type="molecule type" value="Genomic_DNA"/>
</dbReference>
<evidence type="ECO:0000313" key="1">
    <source>
        <dbReference type="EMBL" id="GAV89674.1"/>
    </source>
</evidence>
<keyword evidence="2" id="KW-1185">Reference proteome</keyword>
<comment type="caution">
    <text evidence="1">The sequence shown here is derived from an EMBL/GenBank/DDBJ whole genome shotgun (WGS) entry which is preliminary data.</text>
</comment>
<dbReference type="OrthoDB" id="1622315at2759"/>
<dbReference type="AlphaFoldDB" id="A0A1Q3DB15"/>
<evidence type="ECO:0008006" key="3">
    <source>
        <dbReference type="Google" id="ProtNLM"/>
    </source>
</evidence>
<protein>
    <recommendedName>
        <fullName evidence="3">Zf-RVT domain-containing protein</fullName>
    </recommendedName>
</protein>
<dbReference type="Proteomes" id="UP000187406">
    <property type="component" value="Unassembled WGS sequence"/>
</dbReference>
<feature type="non-terminal residue" evidence="1">
    <location>
        <position position="1"/>
    </location>
</feature>
<accession>A0A1Q3DB15</accession>
<organism evidence="1 2">
    <name type="scientific">Cephalotus follicularis</name>
    <name type="common">Albany pitcher plant</name>
    <dbReference type="NCBI Taxonomy" id="3775"/>
    <lineage>
        <taxon>Eukaryota</taxon>
        <taxon>Viridiplantae</taxon>
        <taxon>Streptophyta</taxon>
        <taxon>Embryophyta</taxon>
        <taxon>Tracheophyta</taxon>
        <taxon>Spermatophyta</taxon>
        <taxon>Magnoliopsida</taxon>
        <taxon>eudicotyledons</taxon>
        <taxon>Gunneridae</taxon>
        <taxon>Pentapetalae</taxon>
        <taxon>rosids</taxon>
        <taxon>fabids</taxon>
        <taxon>Oxalidales</taxon>
        <taxon>Cephalotaceae</taxon>
        <taxon>Cephalotus</taxon>
    </lineage>
</organism>
<reference evidence="2" key="1">
    <citation type="submission" date="2016-04" db="EMBL/GenBank/DDBJ databases">
        <title>Cephalotus genome sequencing.</title>
        <authorList>
            <person name="Fukushima K."/>
            <person name="Hasebe M."/>
            <person name="Fang X."/>
        </authorList>
    </citation>
    <scope>NUCLEOTIDE SEQUENCE [LARGE SCALE GENOMIC DNA]</scope>
    <source>
        <strain evidence="2">cv. St1</strain>
    </source>
</reference>
<gene>
    <name evidence="1" type="ORF">CFOL_v3_33088</name>
</gene>
<evidence type="ECO:0000313" key="2">
    <source>
        <dbReference type="Proteomes" id="UP000187406"/>
    </source>
</evidence>
<name>A0A1Q3DB15_CEPFO</name>
<proteinExistence type="predicted"/>